<evidence type="ECO:0000256" key="1">
    <source>
        <dbReference type="SAM" id="MobiDB-lite"/>
    </source>
</evidence>
<organism evidence="2 3">
    <name type="scientific">Ellagibacter isourolithinifaciens</name>
    <dbReference type="NCBI Taxonomy" id="2137581"/>
    <lineage>
        <taxon>Bacteria</taxon>
        <taxon>Bacillati</taxon>
        <taxon>Actinomycetota</taxon>
        <taxon>Coriobacteriia</taxon>
        <taxon>Eggerthellales</taxon>
        <taxon>Eggerthellaceae</taxon>
        <taxon>Ellagibacter</taxon>
    </lineage>
</organism>
<proteinExistence type="predicted"/>
<dbReference type="RefSeq" id="WP_158050336.1">
    <property type="nucleotide sequence ID" value="NZ_WAJR01000033.1"/>
</dbReference>
<dbReference type="InterPro" id="IPR006944">
    <property type="entry name" value="Phage/GTA_portal"/>
</dbReference>
<name>A0A6N6NKE3_9ACTN</name>
<dbReference type="GeneID" id="98658701"/>
<protein>
    <submittedName>
        <fullName evidence="2">Phage portal protein</fullName>
    </submittedName>
</protein>
<dbReference type="AlphaFoldDB" id="A0A6N6NKE3"/>
<dbReference type="InterPro" id="IPR006427">
    <property type="entry name" value="Portal_HK97"/>
</dbReference>
<feature type="region of interest" description="Disordered" evidence="1">
    <location>
        <begin position="419"/>
        <end position="443"/>
    </location>
</feature>
<accession>A0A6N6NKE3</accession>
<dbReference type="NCBIfam" id="TIGR01537">
    <property type="entry name" value="portal_HK97"/>
    <property type="match status" value="1"/>
</dbReference>
<dbReference type="Proteomes" id="UP000468668">
    <property type="component" value="Unassembled WGS sequence"/>
</dbReference>
<dbReference type="EMBL" id="WAJR01000033">
    <property type="protein sequence ID" value="KAB1636613.1"/>
    <property type="molecule type" value="Genomic_DNA"/>
</dbReference>
<reference evidence="2 3" key="1">
    <citation type="submission" date="2019-09" db="EMBL/GenBank/DDBJ databases">
        <title>Whole genome shotgun sequencing (WGS) of Ellagibacter isourolithinifaciens DSM 104140(T) and Adlercreutzia muris DSM 29508(T).</title>
        <authorList>
            <person name="Stoll D.A."/>
            <person name="Danylec N."/>
            <person name="Huch M."/>
        </authorList>
    </citation>
    <scope>NUCLEOTIDE SEQUENCE [LARGE SCALE GENOMIC DNA]</scope>
    <source>
        <strain evidence="2 3">DSM 104140</strain>
    </source>
</reference>
<keyword evidence="3" id="KW-1185">Reference proteome</keyword>
<dbReference type="Pfam" id="PF04860">
    <property type="entry name" value="Phage_portal"/>
    <property type="match status" value="1"/>
</dbReference>
<dbReference type="OrthoDB" id="9765386at2"/>
<evidence type="ECO:0000313" key="3">
    <source>
        <dbReference type="Proteomes" id="UP000468668"/>
    </source>
</evidence>
<gene>
    <name evidence="2" type="ORF">F8C90_09780</name>
</gene>
<sequence>MGKAANALMRSLGFYSKSEVAEIAKGARESAVSEWRSLAHFLGIDPDVDGDAMGEATYYACTKILRETLGKLPLKLMRRMPNGGVVTAYDHPLYSTLCLRPNPYMTATSFWSAVEQYRNHTGNAYVRITGGNTKGDPPQLWLMPTNEVDVWWDDAALLDEVPDVYYLYSHGGRNLILKSYEVMHFRSSDTDDGIMGIPLIDRLRKLVGGAVEAQGFQNELISSGLTAKAVLQYTSNLDDKAVLTFTSNMEKYAKGEFADEGVRNIIPIPVGTTLQPLNTKLTDAQFEELKKYSAVQIASAFGIKPQQIGDMTKTSYASSQAQQEAFYTDTMLYILKDYENEVTYKALTDRMRNKEYFCEFDTSVMLRSDFKTTVEANKIAIESGQFTPNEARQRLKLPADPDGDVLLGNGNLIPIGMAGQQYLQQGSQEEPPAEPSGGGEANG</sequence>
<comment type="caution">
    <text evidence="2">The sequence shown here is derived from an EMBL/GenBank/DDBJ whole genome shotgun (WGS) entry which is preliminary data.</text>
</comment>
<evidence type="ECO:0000313" key="2">
    <source>
        <dbReference type="EMBL" id="KAB1636613.1"/>
    </source>
</evidence>